<keyword evidence="5 6" id="KW-0472">Membrane</keyword>
<dbReference type="RefSeq" id="WP_068372922.1">
    <property type="nucleotide sequence ID" value="NZ_LSNE01000003.1"/>
</dbReference>
<dbReference type="OrthoDB" id="3296441at2"/>
<keyword evidence="4 6" id="KW-1133">Transmembrane helix</keyword>
<comment type="caution">
    <text evidence="7">The sequence shown here is derived from an EMBL/GenBank/DDBJ whole genome shotgun (WGS) entry which is preliminary data.</text>
</comment>
<comment type="subcellular location">
    <subcellularLocation>
        <location evidence="1">Cell membrane</location>
        <topology evidence="1">Multi-pass membrane protein</topology>
    </subcellularLocation>
</comment>
<protein>
    <recommendedName>
        <fullName evidence="9">YitT family protein</fullName>
    </recommendedName>
</protein>
<keyword evidence="2" id="KW-1003">Cell membrane</keyword>
<dbReference type="Pfam" id="PF02588">
    <property type="entry name" value="YitT_membrane"/>
    <property type="match status" value="1"/>
</dbReference>
<evidence type="ECO:0000256" key="6">
    <source>
        <dbReference type="SAM" id="Phobius"/>
    </source>
</evidence>
<feature type="transmembrane region" description="Helical" evidence="6">
    <location>
        <begin position="172"/>
        <end position="189"/>
    </location>
</feature>
<dbReference type="PANTHER" id="PTHR33545">
    <property type="entry name" value="UPF0750 MEMBRANE PROTEIN YITT-RELATED"/>
    <property type="match status" value="1"/>
</dbReference>
<accession>A0A136A3G5</accession>
<gene>
    <name evidence="7" type="ORF">AX660_07010</name>
</gene>
<reference evidence="8" key="1">
    <citation type="submission" date="2016-02" db="EMBL/GenBank/DDBJ databases">
        <authorList>
            <person name="Schultz-Johansen M."/>
            <person name="Glaring M.A."/>
            <person name="Bech P.K."/>
            <person name="Stougaard P."/>
        </authorList>
    </citation>
    <scope>NUCLEOTIDE SEQUENCE [LARGE SCALE GENOMIC DNA]</scope>
    <source>
        <strain evidence="8">S66</strain>
    </source>
</reference>
<evidence type="ECO:0000313" key="7">
    <source>
        <dbReference type="EMBL" id="KXI29779.1"/>
    </source>
</evidence>
<keyword evidence="8" id="KW-1185">Reference proteome</keyword>
<organism evidence="7 8">
    <name type="scientific">Paraglaciecola hydrolytica</name>
    <dbReference type="NCBI Taxonomy" id="1799789"/>
    <lineage>
        <taxon>Bacteria</taxon>
        <taxon>Pseudomonadati</taxon>
        <taxon>Pseudomonadota</taxon>
        <taxon>Gammaproteobacteria</taxon>
        <taxon>Alteromonadales</taxon>
        <taxon>Alteromonadaceae</taxon>
        <taxon>Paraglaciecola</taxon>
    </lineage>
</organism>
<name>A0A136A3G5_9ALTE</name>
<dbReference type="AlphaFoldDB" id="A0A136A3G5"/>
<dbReference type="PANTHER" id="PTHR33545:SF5">
    <property type="entry name" value="UPF0750 MEMBRANE PROTEIN YITT"/>
    <property type="match status" value="1"/>
</dbReference>
<evidence type="ECO:0000256" key="3">
    <source>
        <dbReference type="ARBA" id="ARBA00022692"/>
    </source>
</evidence>
<feature type="transmembrane region" description="Helical" evidence="6">
    <location>
        <begin position="107"/>
        <end position="125"/>
    </location>
</feature>
<sequence length="225" mass="24544">MQFPTHRFYEDVLALFCAGVMVSLGVTLFNSHSLITGGTAGLAIIAMHLTSMEFGILFFLVNLPFYAIAWTQLSKRFTVNTFISVSLVSVLSTYMPKLISIQSVHPLFSAVVGGMLIGVGLLIMFRHKSSLGGLGILALYLQNKYSIRAGNFGLLADTLILSSSLMMFGIELVALSVLGAVTLNLLIAVNHKPGRYQAYLSPKRVKIASNDQSFDLDKTVWGNFK</sequence>
<proteinExistence type="predicted"/>
<dbReference type="GO" id="GO:0005886">
    <property type="term" value="C:plasma membrane"/>
    <property type="evidence" value="ECO:0007669"/>
    <property type="project" value="UniProtKB-SubCell"/>
</dbReference>
<keyword evidence="3 6" id="KW-0812">Transmembrane</keyword>
<dbReference type="Proteomes" id="UP000070299">
    <property type="component" value="Unassembled WGS sequence"/>
</dbReference>
<feature type="transmembrane region" description="Helical" evidence="6">
    <location>
        <begin position="41"/>
        <end position="65"/>
    </location>
</feature>
<evidence type="ECO:0008006" key="9">
    <source>
        <dbReference type="Google" id="ProtNLM"/>
    </source>
</evidence>
<dbReference type="EMBL" id="LSNE01000003">
    <property type="protein sequence ID" value="KXI29779.1"/>
    <property type="molecule type" value="Genomic_DNA"/>
</dbReference>
<evidence type="ECO:0000256" key="1">
    <source>
        <dbReference type="ARBA" id="ARBA00004651"/>
    </source>
</evidence>
<feature type="transmembrane region" description="Helical" evidence="6">
    <location>
        <begin position="12"/>
        <end position="29"/>
    </location>
</feature>
<evidence type="ECO:0000313" key="8">
    <source>
        <dbReference type="Proteomes" id="UP000070299"/>
    </source>
</evidence>
<evidence type="ECO:0000256" key="2">
    <source>
        <dbReference type="ARBA" id="ARBA00022475"/>
    </source>
</evidence>
<evidence type="ECO:0000256" key="5">
    <source>
        <dbReference type="ARBA" id="ARBA00023136"/>
    </source>
</evidence>
<evidence type="ECO:0000256" key="4">
    <source>
        <dbReference type="ARBA" id="ARBA00022989"/>
    </source>
</evidence>
<dbReference type="InterPro" id="IPR051461">
    <property type="entry name" value="UPF0750_membrane"/>
</dbReference>
<dbReference type="InterPro" id="IPR003740">
    <property type="entry name" value="YitT"/>
</dbReference>